<evidence type="ECO:0000313" key="2">
    <source>
        <dbReference type="Proteomes" id="UP001164929"/>
    </source>
</evidence>
<evidence type="ECO:0000313" key="1">
    <source>
        <dbReference type="EMBL" id="KAJ6986869.1"/>
    </source>
</evidence>
<reference evidence="1" key="1">
    <citation type="journal article" date="2023" name="Mol. Ecol. Resour.">
        <title>Chromosome-level genome assembly of a triploid poplar Populus alba 'Berolinensis'.</title>
        <authorList>
            <person name="Chen S."/>
            <person name="Yu Y."/>
            <person name="Wang X."/>
            <person name="Wang S."/>
            <person name="Zhang T."/>
            <person name="Zhou Y."/>
            <person name="He R."/>
            <person name="Meng N."/>
            <person name="Wang Y."/>
            <person name="Liu W."/>
            <person name="Liu Z."/>
            <person name="Liu J."/>
            <person name="Guo Q."/>
            <person name="Huang H."/>
            <person name="Sederoff R.R."/>
            <person name="Wang G."/>
            <person name="Qu G."/>
            <person name="Chen S."/>
        </authorList>
    </citation>
    <scope>NUCLEOTIDE SEQUENCE</scope>
    <source>
        <strain evidence="1">SC-2020</strain>
    </source>
</reference>
<accession>A0AAD6MJV0</accession>
<proteinExistence type="predicted"/>
<gene>
    <name evidence="1" type="ORF">NC653_020182</name>
</gene>
<keyword evidence="2" id="KW-1185">Reference proteome</keyword>
<dbReference type="AlphaFoldDB" id="A0AAD6MJV0"/>
<sequence length="58" mass="6289">MVSAAVGPMKTCVNNCVPQSIETHQAQFCLNARRPALSIAELLESLLLFDSPGAFRKN</sequence>
<comment type="caution">
    <text evidence="1">The sequence shown here is derived from an EMBL/GenBank/DDBJ whole genome shotgun (WGS) entry which is preliminary data.</text>
</comment>
<dbReference type="Proteomes" id="UP001164929">
    <property type="component" value="Chromosome 8"/>
</dbReference>
<organism evidence="1 2">
    <name type="scientific">Populus alba x Populus x berolinensis</name>
    <dbReference type="NCBI Taxonomy" id="444605"/>
    <lineage>
        <taxon>Eukaryota</taxon>
        <taxon>Viridiplantae</taxon>
        <taxon>Streptophyta</taxon>
        <taxon>Embryophyta</taxon>
        <taxon>Tracheophyta</taxon>
        <taxon>Spermatophyta</taxon>
        <taxon>Magnoliopsida</taxon>
        <taxon>eudicotyledons</taxon>
        <taxon>Gunneridae</taxon>
        <taxon>Pentapetalae</taxon>
        <taxon>rosids</taxon>
        <taxon>fabids</taxon>
        <taxon>Malpighiales</taxon>
        <taxon>Salicaceae</taxon>
        <taxon>Saliceae</taxon>
        <taxon>Populus</taxon>
    </lineage>
</organism>
<protein>
    <submittedName>
        <fullName evidence="1">Uncharacterized protein</fullName>
    </submittedName>
</protein>
<name>A0AAD6MJV0_9ROSI</name>
<dbReference type="EMBL" id="JAQIZT010000008">
    <property type="protein sequence ID" value="KAJ6986869.1"/>
    <property type="molecule type" value="Genomic_DNA"/>
</dbReference>